<organism evidence="2 3">
    <name type="scientific">Rubellimicrobium mesophilum DSM 19309</name>
    <dbReference type="NCBI Taxonomy" id="442562"/>
    <lineage>
        <taxon>Bacteria</taxon>
        <taxon>Pseudomonadati</taxon>
        <taxon>Pseudomonadota</taxon>
        <taxon>Alphaproteobacteria</taxon>
        <taxon>Rhodobacterales</taxon>
        <taxon>Roseobacteraceae</taxon>
        <taxon>Rubellimicrobium</taxon>
    </lineage>
</organism>
<evidence type="ECO:0000313" key="2">
    <source>
        <dbReference type="EMBL" id="EYD75904.1"/>
    </source>
</evidence>
<accession>A0A017HQ60</accession>
<feature type="region of interest" description="Disordered" evidence="1">
    <location>
        <begin position="1"/>
        <end position="57"/>
    </location>
</feature>
<evidence type="ECO:0000256" key="1">
    <source>
        <dbReference type="SAM" id="MobiDB-lite"/>
    </source>
</evidence>
<evidence type="ECO:0000313" key="3">
    <source>
        <dbReference type="Proteomes" id="UP000019666"/>
    </source>
</evidence>
<gene>
    <name evidence="2" type="ORF">Rumeso_02522</name>
</gene>
<dbReference type="Proteomes" id="UP000019666">
    <property type="component" value="Unassembled WGS sequence"/>
</dbReference>
<proteinExistence type="predicted"/>
<keyword evidence="3" id="KW-1185">Reference proteome</keyword>
<sequence length="57" mass="6161">MHADGRHRQTFALAAGSTRNPHGMHGRNALQSVIRSRRDVEGRTQIEGPPAGLSTLS</sequence>
<comment type="caution">
    <text evidence="2">The sequence shown here is derived from an EMBL/GenBank/DDBJ whole genome shotgun (WGS) entry which is preliminary data.</text>
</comment>
<name>A0A017HQ60_9RHOB</name>
<dbReference type="AlphaFoldDB" id="A0A017HQ60"/>
<dbReference type="EMBL" id="AOSK01000064">
    <property type="protein sequence ID" value="EYD75904.1"/>
    <property type="molecule type" value="Genomic_DNA"/>
</dbReference>
<dbReference type="HOGENOM" id="CLU_2993956_0_0_5"/>
<reference evidence="2 3" key="1">
    <citation type="submission" date="2013-02" db="EMBL/GenBank/DDBJ databases">
        <authorList>
            <person name="Fiebig A."/>
            <person name="Goeker M."/>
            <person name="Klenk H.-P.P."/>
        </authorList>
    </citation>
    <scope>NUCLEOTIDE SEQUENCE [LARGE SCALE GENOMIC DNA]</scope>
    <source>
        <strain evidence="2 3">DSM 19309</strain>
    </source>
</reference>
<protein>
    <submittedName>
        <fullName evidence="2">Uncharacterized protein</fullName>
    </submittedName>
</protein>